<accession>A0A379E828</accession>
<dbReference type="PIRSF" id="PIRSF006483">
    <property type="entry name" value="Membrane_protein_YitT"/>
    <property type="match status" value="1"/>
</dbReference>
<evidence type="ECO:0000256" key="4">
    <source>
        <dbReference type="ARBA" id="ARBA00022989"/>
    </source>
</evidence>
<comment type="subcellular location">
    <subcellularLocation>
        <location evidence="1">Cell membrane</location>
        <topology evidence="1">Multi-pass membrane protein</topology>
    </subcellularLocation>
</comment>
<keyword evidence="3 6" id="KW-0812">Transmembrane</keyword>
<name>A0A379E828_9PORP</name>
<dbReference type="GO" id="GO:0005886">
    <property type="term" value="C:plasma membrane"/>
    <property type="evidence" value="ECO:0007669"/>
    <property type="project" value="UniProtKB-SubCell"/>
</dbReference>
<proteinExistence type="predicted"/>
<dbReference type="Pfam" id="PF02588">
    <property type="entry name" value="YitT_membrane"/>
    <property type="match status" value="1"/>
</dbReference>
<reference evidence="8 9" key="1">
    <citation type="submission" date="2018-06" db="EMBL/GenBank/DDBJ databases">
        <authorList>
            <consortium name="Pathogen Informatics"/>
            <person name="Doyle S."/>
        </authorList>
    </citation>
    <scope>NUCLEOTIDE SEQUENCE [LARGE SCALE GENOMIC DNA]</scope>
    <source>
        <strain evidence="8 9">NCTC11632</strain>
    </source>
</reference>
<evidence type="ECO:0000256" key="6">
    <source>
        <dbReference type="SAM" id="Phobius"/>
    </source>
</evidence>
<feature type="transmembrane region" description="Helical" evidence="6">
    <location>
        <begin position="166"/>
        <end position="186"/>
    </location>
</feature>
<keyword evidence="4 6" id="KW-1133">Transmembrane helix</keyword>
<sequence length="310" mass="34033">MTPTISAPKNRAQKAKYLAHDMFFILLGIACYAFGWTGFILSQRITTGGLAGISTIIHIITGQPAYISYNIINVFLLIIALIFLGWKFSLKTVIGVLLIAPMVTIGESLFGNQPMLADQPFMALLIGSVFCGFGLGLVFGVNGSTGGTDVIVAIINKYKNISLGRAMIMVDLCIIISSYFVNVYFAKETISSAKAIDLLVYSAVEVLLVSLTMDWYVNSNRQSVQFWIFSTKYEEINEAIIKRLGRGCTMLHAEGGYSHQPAKVLVVVVRKRNSLPVYRIIQEIDPKAFVSQGAVRGVYGEGFDQISKSK</sequence>
<dbReference type="InterPro" id="IPR015867">
    <property type="entry name" value="N-reg_PII/ATP_PRibTrfase_C"/>
</dbReference>
<evidence type="ECO:0000256" key="2">
    <source>
        <dbReference type="ARBA" id="ARBA00022475"/>
    </source>
</evidence>
<keyword evidence="5 6" id="KW-0472">Membrane</keyword>
<feature type="transmembrane region" description="Helical" evidence="6">
    <location>
        <begin position="17"/>
        <end position="35"/>
    </location>
</feature>
<evidence type="ECO:0000313" key="9">
    <source>
        <dbReference type="Proteomes" id="UP000254156"/>
    </source>
</evidence>
<feature type="domain" description="DUF2179" evidence="7">
    <location>
        <begin position="246"/>
        <end position="300"/>
    </location>
</feature>
<evidence type="ECO:0000256" key="1">
    <source>
        <dbReference type="ARBA" id="ARBA00004651"/>
    </source>
</evidence>
<dbReference type="EMBL" id="UGTF01000002">
    <property type="protein sequence ID" value="SUB88865.1"/>
    <property type="molecule type" value="Genomic_DNA"/>
</dbReference>
<feature type="transmembrane region" description="Helical" evidence="6">
    <location>
        <begin position="122"/>
        <end position="141"/>
    </location>
</feature>
<dbReference type="RefSeq" id="WP_025004128.1">
    <property type="nucleotide sequence ID" value="NZ_UGTF01000002.1"/>
</dbReference>
<feature type="transmembrane region" description="Helical" evidence="6">
    <location>
        <begin position="67"/>
        <end position="86"/>
    </location>
</feature>
<protein>
    <submittedName>
        <fullName evidence="8">Uncharacterized BCR, YitT family COG1284</fullName>
    </submittedName>
</protein>
<feature type="transmembrane region" description="Helical" evidence="6">
    <location>
        <begin position="198"/>
        <end position="217"/>
    </location>
</feature>
<dbReference type="AlphaFoldDB" id="A0A379E828"/>
<keyword evidence="2" id="KW-1003">Cell membrane</keyword>
<dbReference type="PANTHER" id="PTHR33545">
    <property type="entry name" value="UPF0750 MEMBRANE PROTEIN YITT-RELATED"/>
    <property type="match status" value="1"/>
</dbReference>
<evidence type="ECO:0000313" key="8">
    <source>
        <dbReference type="EMBL" id="SUB88865.1"/>
    </source>
</evidence>
<dbReference type="InterPro" id="IPR051461">
    <property type="entry name" value="UPF0750_membrane"/>
</dbReference>
<dbReference type="Proteomes" id="UP000254156">
    <property type="component" value="Unassembled WGS sequence"/>
</dbReference>
<evidence type="ECO:0000256" key="5">
    <source>
        <dbReference type="ARBA" id="ARBA00023136"/>
    </source>
</evidence>
<dbReference type="InterPro" id="IPR003740">
    <property type="entry name" value="YitT"/>
</dbReference>
<dbReference type="Gene3D" id="3.30.70.120">
    <property type="match status" value="1"/>
</dbReference>
<evidence type="ECO:0000259" key="7">
    <source>
        <dbReference type="Pfam" id="PF10035"/>
    </source>
</evidence>
<dbReference type="PANTHER" id="PTHR33545:SF5">
    <property type="entry name" value="UPF0750 MEMBRANE PROTEIN YITT"/>
    <property type="match status" value="1"/>
</dbReference>
<feature type="transmembrane region" description="Helical" evidence="6">
    <location>
        <begin position="92"/>
        <end position="110"/>
    </location>
</feature>
<dbReference type="Pfam" id="PF10035">
    <property type="entry name" value="DUF2179"/>
    <property type="match status" value="1"/>
</dbReference>
<dbReference type="InterPro" id="IPR019264">
    <property type="entry name" value="DUF2179"/>
</dbReference>
<gene>
    <name evidence="8" type="ORF">NCTC11632_00951</name>
</gene>
<dbReference type="CDD" id="cd16380">
    <property type="entry name" value="YitT_C"/>
    <property type="match status" value="1"/>
</dbReference>
<organism evidence="8 9">
    <name type="scientific">Porphyromonas macacae</name>
    <dbReference type="NCBI Taxonomy" id="28115"/>
    <lineage>
        <taxon>Bacteria</taxon>
        <taxon>Pseudomonadati</taxon>
        <taxon>Bacteroidota</taxon>
        <taxon>Bacteroidia</taxon>
        <taxon>Bacteroidales</taxon>
        <taxon>Porphyromonadaceae</taxon>
        <taxon>Porphyromonas</taxon>
    </lineage>
</organism>
<evidence type="ECO:0000256" key="3">
    <source>
        <dbReference type="ARBA" id="ARBA00022692"/>
    </source>
</evidence>